<evidence type="ECO:0000313" key="2">
    <source>
        <dbReference type="EMBL" id="AKB83211.1"/>
    </source>
</evidence>
<dbReference type="InterPro" id="IPR015943">
    <property type="entry name" value="WD40/YVTN_repeat-like_dom_sf"/>
</dbReference>
<dbReference type="InterPro" id="IPR035986">
    <property type="entry name" value="PKD_dom_sf"/>
</dbReference>
<reference evidence="2" key="1">
    <citation type="submission" date="2014-07" db="EMBL/GenBank/DDBJ databases">
        <title>Methanogenic archaea and the global carbon cycle.</title>
        <authorList>
            <person name="Henriksen J.R."/>
            <person name="Luke J."/>
            <person name="Reinhart S."/>
            <person name="Benedict M.N."/>
            <person name="Youngblut N.D."/>
            <person name="Metcalf M.E."/>
            <person name="Whitaker R.J."/>
            <person name="Metcalf W.W."/>
        </authorList>
    </citation>
    <scope>NUCLEOTIDE SEQUENCE [LARGE SCALE GENOMIC DNA]</scope>
    <source>
        <strain evidence="2">3</strain>
    </source>
</reference>
<dbReference type="SMART" id="SM00089">
    <property type="entry name" value="PKD"/>
    <property type="match status" value="2"/>
</dbReference>
<feature type="domain" description="PKD" evidence="1">
    <location>
        <begin position="349"/>
        <end position="398"/>
    </location>
</feature>
<dbReference type="HOGENOM" id="CLU_009318_6_1_2"/>
<dbReference type="PANTHER" id="PTHR36842:SF1">
    <property type="entry name" value="PROTEIN TOLB"/>
    <property type="match status" value="1"/>
</dbReference>
<dbReference type="InterPro" id="IPR022409">
    <property type="entry name" value="PKD/Chitinase_dom"/>
</dbReference>
<dbReference type="AlphaFoldDB" id="A0A0E3SM33"/>
<organism evidence="2 3">
    <name type="scientific">Methanosarcina barkeri 3</name>
    <dbReference type="NCBI Taxonomy" id="1434107"/>
    <lineage>
        <taxon>Archaea</taxon>
        <taxon>Methanobacteriati</taxon>
        <taxon>Methanobacteriota</taxon>
        <taxon>Stenosarchaea group</taxon>
        <taxon>Methanomicrobia</taxon>
        <taxon>Methanosarcinales</taxon>
        <taxon>Methanosarcinaceae</taxon>
        <taxon>Methanosarcina</taxon>
    </lineage>
</organism>
<dbReference type="SUPFAM" id="SSF49299">
    <property type="entry name" value="PKD domain"/>
    <property type="match status" value="2"/>
</dbReference>
<dbReference type="Gene3D" id="2.130.10.10">
    <property type="entry name" value="YVTN repeat-like/Quinoprotein amine dehydrogenase"/>
    <property type="match status" value="1"/>
</dbReference>
<dbReference type="NCBIfam" id="TIGR04275">
    <property type="entry name" value="beta_prop_Msarc"/>
    <property type="match status" value="5"/>
</dbReference>
<evidence type="ECO:0000259" key="1">
    <source>
        <dbReference type="PROSITE" id="PS50093"/>
    </source>
</evidence>
<dbReference type="GeneID" id="24790250"/>
<dbReference type="OrthoDB" id="146042at2157"/>
<dbReference type="CDD" id="cd00146">
    <property type="entry name" value="PKD"/>
    <property type="match status" value="2"/>
</dbReference>
<dbReference type="KEGG" id="mbak:MSBR3_2633"/>
<dbReference type="PROSITE" id="PS50093">
    <property type="entry name" value="PKD"/>
    <property type="match status" value="2"/>
</dbReference>
<dbReference type="Gene3D" id="2.120.10.60">
    <property type="entry name" value="Tricorn protease N-terminal domain"/>
    <property type="match status" value="1"/>
</dbReference>
<proteinExistence type="predicted"/>
<feature type="domain" description="PKD" evidence="1">
    <location>
        <begin position="405"/>
        <end position="484"/>
    </location>
</feature>
<dbReference type="Proteomes" id="UP000033066">
    <property type="component" value="Chromosome"/>
</dbReference>
<dbReference type="FunFam" id="2.60.40.10:FF:000270">
    <property type="entry name" value="Cell surface protein"/>
    <property type="match status" value="2"/>
</dbReference>
<dbReference type="InterPro" id="IPR027618">
    <property type="entry name" value="Beta_prop_Msarc"/>
</dbReference>
<dbReference type="Gene3D" id="2.60.40.10">
    <property type="entry name" value="Immunoglobulins"/>
    <property type="match status" value="2"/>
</dbReference>
<dbReference type="PATRIC" id="fig|1434107.4.peg.3337"/>
<sequence length="484" mass="53631">MKTNKKLRSAVLSSTLLVLLLIVLSSTALASITETRITTHGTAANPDIYGNKIVWEDTSNGNSAIYAYDLSTKKETHITGNLKQTEPVVYGNKLVYISNGTDVYVYDLSTQKKTLLHSNPPFDVGEPAIYGNLIAWDYVMPDVLDSKIATYDLKTHQSDLFGMGFWEPAIYNKKIAYICYNDNNFGYDACVYDLSTSRDIWFTESGTAHNVDIYGNKVVWDDNRNGNWDIYMYDLSTKKETQITNHGTASNPAIYGNNIVWQDNRNGNWDIYAYDLKTHQQTHATVKSDQVNPAVYGNKIVWTDYRNGKPDIYMGTISYLPVAAFTASPTSGKYPLTVKFTDKSTDVYSYNWNFGDKSTSTVKNPTHKYTKAGKYTVSLTVKNAAGSNTVTKSSYINVAAPVKAPAASFTASPTSGKRPLKVQFTDKSTNSPTSWKWSFGDGTYSTSKNPGHTYSKSGKYTISLTVKNSNGSATKTVSGYITVK</sequence>
<accession>A0A0E3SM33</accession>
<dbReference type="Pfam" id="PF18911">
    <property type="entry name" value="PKD_4"/>
    <property type="match status" value="2"/>
</dbReference>
<keyword evidence="3" id="KW-1185">Reference proteome</keyword>
<dbReference type="EMBL" id="CP009517">
    <property type="protein sequence ID" value="AKB83211.1"/>
    <property type="molecule type" value="Genomic_DNA"/>
</dbReference>
<evidence type="ECO:0000313" key="3">
    <source>
        <dbReference type="Proteomes" id="UP000033066"/>
    </source>
</evidence>
<protein>
    <submittedName>
        <fullName evidence="2">Cell surface protein</fullName>
    </submittedName>
</protein>
<name>A0A0E3SM33_METBA</name>
<dbReference type="SUPFAM" id="SSF69304">
    <property type="entry name" value="Tricorn protease N-terminal domain"/>
    <property type="match status" value="2"/>
</dbReference>
<dbReference type="InterPro" id="IPR013783">
    <property type="entry name" value="Ig-like_fold"/>
</dbReference>
<dbReference type="PANTHER" id="PTHR36842">
    <property type="entry name" value="PROTEIN TOLB HOMOLOG"/>
    <property type="match status" value="1"/>
</dbReference>
<gene>
    <name evidence="2" type="ORF">MSBR3_2633</name>
</gene>
<dbReference type="RefSeq" id="WP_052723422.1">
    <property type="nucleotide sequence ID" value="NZ_CP009517.1"/>
</dbReference>
<dbReference type="InterPro" id="IPR000601">
    <property type="entry name" value="PKD_dom"/>
</dbReference>